<reference evidence="4 5" key="1">
    <citation type="journal article" date="2018" name="Biotechnol. Biofuels">
        <title>Integrative visual omics of the white-rot fungus Polyporus brumalis exposes the biotechnological potential of its oxidative enzymes for delignifying raw plant biomass.</title>
        <authorList>
            <person name="Miyauchi S."/>
            <person name="Rancon A."/>
            <person name="Drula E."/>
            <person name="Hage H."/>
            <person name="Chaduli D."/>
            <person name="Favel A."/>
            <person name="Grisel S."/>
            <person name="Henrissat B."/>
            <person name="Herpoel-Gimbert I."/>
            <person name="Ruiz-Duenas F.J."/>
            <person name="Chevret D."/>
            <person name="Hainaut M."/>
            <person name="Lin J."/>
            <person name="Wang M."/>
            <person name="Pangilinan J."/>
            <person name="Lipzen A."/>
            <person name="Lesage-Meessen L."/>
            <person name="Navarro D."/>
            <person name="Riley R."/>
            <person name="Grigoriev I.V."/>
            <person name="Zhou S."/>
            <person name="Raouche S."/>
            <person name="Rosso M.N."/>
        </authorList>
    </citation>
    <scope>NUCLEOTIDE SEQUENCE [LARGE SCALE GENOMIC DNA]</scope>
    <source>
        <strain evidence="4 5">BRFM 1820</strain>
    </source>
</reference>
<dbReference type="AlphaFoldDB" id="A0A371DCR1"/>
<dbReference type="EMBL" id="KZ857400">
    <property type="protein sequence ID" value="RDX50339.1"/>
    <property type="molecule type" value="Genomic_DNA"/>
</dbReference>
<feature type="region of interest" description="Disordered" evidence="1">
    <location>
        <begin position="321"/>
        <end position="350"/>
    </location>
</feature>
<feature type="transmembrane region" description="Helical" evidence="2">
    <location>
        <begin position="14"/>
        <end position="36"/>
    </location>
</feature>
<evidence type="ECO:0000256" key="2">
    <source>
        <dbReference type="SAM" id="Phobius"/>
    </source>
</evidence>
<dbReference type="OrthoDB" id="3183258at2759"/>
<dbReference type="Proteomes" id="UP000256964">
    <property type="component" value="Unassembled WGS sequence"/>
</dbReference>
<sequence length="350" mass="39167">MQTDDSPAFRYGPIFIGVVFNIALYGIMVTQTYLYFQVYKRDRTWMKLLVFLLFICDTVNCCFDVAFLYIPLVNNFGNNDAISRASWIFATDPFMTAFIAALVQFFFAWRVKVLTSNIFAVCVICFCSFAQLCGGLGTSIAVGRVPEFVHFQKFQVIVVIWLAFSAVADTLITTALVWHLRRNKTGMALTDTVINKIIRLTVQTGLITALCAIIDLVLFLVSPTGLHLIFNLPLSKLYTNSLMSSLNSRTGWQYSESSQVMSQNVERSEPQQRGVPRVRNVNMLKSDVGRRVSLRQGPQEIYIDVESHEMVDVVDMKGSSYSGGDGYVPDQKAAPMAHSRGSDSPPLHAV</sequence>
<keyword evidence="2" id="KW-1133">Transmembrane helix</keyword>
<organism evidence="4 5">
    <name type="scientific">Lentinus brumalis</name>
    <dbReference type="NCBI Taxonomy" id="2498619"/>
    <lineage>
        <taxon>Eukaryota</taxon>
        <taxon>Fungi</taxon>
        <taxon>Dikarya</taxon>
        <taxon>Basidiomycota</taxon>
        <taxon>Agaricomycotina</taxon>
        <taxon>Agaricomycetes</taxon>
        <taxon>Polyporales</taxon>
        <taxon>Polyporaceae</taxon>
        <taxon>Lentinus</taxon>
    </lineage>
</organism>
<feature type="transmembrane region" description="Helical" evidence="2">
    <location>
        <begin position="119"/>
        <end position="142"/>
    </location>
</feature>
<proteinExistence type="predicted"/>
<dbReference type="PANTHER" id="PTHR40465:SF1">
    <property type="entry name" value="DUF6534 DOMAIN-CONTAINING PROTEIN"/>
    <property type="match status" value="1"/>
</dbReference>
<feature type="transmembrane region" description="Helical" evidence="2">
    <location>
        <begin position="154"/>
        <end position="180"/>
    </location>
</feature>
<keyword evidence="2" id="KW-0812">Transmembrane</keyword>
<dbReference type="STRING" id="139420.A0A371DCR1"/>
<accession>A0A371DCR1</accession>
<evidence type="ECO:0000313" key="5">
    <source>
        <dbReference type="Proteomes" id="UP000256964"/>
    </source>
</evidence>
<feature type="transmembrane region" description="Helical" evidence="2">
    <location>
        <begin position="85"/>
        <end position="107"/>
    </location>
</feature>
<evidence type="ECO:0000259" key="3">
    <source>
        <dbReference type="Pfam" id="PF20152"/>
    </source>
</evidence>
<name>A0A371DCR1_9APHY</name>
<dbReference type="Pfam" id="PF20152">
    <property type="entry name" value="DUF6534"/>
    <property type="match status" value="1"/>
</dbReference>
<evidence type="ECO:0000256" key="1">
    <source>
        <dbReference type="SAM" id="MobiDB-lite"/>
    </source>
</evidence>
<feature type="domain" description="DUF6534" evidence="3">
    <location>
        <begin position="165"/>
        <end position="250"/>
    </location>
</feature>
<keyword evidence="2" id="KW-0472">Membrane</keyword>
<feature type="transmembrane region" description="Helical" evidence="2">
    <location>
        <begin position="200"/>
        <end position="221"/>
    </location>
</feature>
<gene>
    <name evidence="4" type="ORF">OH76DRAFT_1402796</name>
</gene>
<keyword evidence="5" id="KW-1185">Reference proteome</keyword>
<evidence type="ECO:0000313" key="4">
    <source>
        <dbReference type="EMBL" id="RDX50339.1"/>
    </source>
</evidence>
<feature type="transmembrane region" description="Helical" evidence="2">
    <location>
        <begin position="48"/>
        <end position="73"/>
    </location>
</feature>
<dbReference type="InterPro" id="IPR045339">
    <property type="entry name" value="DUF6534"/>
</dbReference>
<dbReference type="PANTHER" id="PTHR40465">
    <property type="entry name" value="CHROMOSOME 1, WHOLE GENOME SHOTGUN SEQUENCE"/>
    <property type="match status" value="1"/>
</dbReference>
<protein>
    <recommendedName>
        <fullName evidence="3">DUF6534 domain-containing protein</fullName>
    </recommendedName>
</protein>